<feature type="compositionally biased region" description="Polar residues" evidence="1">
    <location>
        <begin position="329"/>
        <end position="342"/>
    </location>
</feature>
<evidence type="ECO:0000313" key="4">
    <source>
        <dbReference type="Proteomes" id="UP001296104"/>
    </source>
</evidence>
<protein>
    <recommendedName>
        <fullName evidence="5">GPI anchored protein</fullName>
    </recommendedName>
</protein>
<gene>
    <name evidence="3" type="ORF">LECACI_7A004438</name>
</gene>
<feature type="region of interest" description="Disordered" evidence="1">
    <location>
        <begin position="314"/>
        <end position="342"/>
    </location>
</feature>
<sequence length="469" mass="47828">MWNLTRLLLLPASLLVFAEELQWPHNLPRTARYFPEDESHVERNTAAQEKLAWQAPAGVKKMEGFDPGQKFWMEYWDFGERTGGNGTEVMRAAMRPHTNHDRSILARSLFGRDFKCPSDTNSCRNIGSNLCCGSGETCVSTGSGVGCCPDGASCGTSVSACDTNAGYTSCPNSNNGGCCIPGAQCLDTGCVLYGTRTVTTTLPAQTVTTGTINPTTTTSPRTTATGGAAGAGGTTVVVTSGYTTTVTLTPQGSTVTTTVISPTTIIIAGTGGASCSADFFSCPASLGGGCCRNGQDCVTKTQCADVTTTTTTTTTTTATAAPPVRPTSEAPTSDTPISPAGTQATTSVATGCPTGFYMCSAVYLGGCCQVDRDCHTTSCPPTATTSVITSGLTIAVGGATAACAQGWQTCAASNGGGCCPSGYVCGTSCTNTAGGGNQAKQTQGSAAMKGFAWSWTLLIFALMGSAVCW</sequence>
<comment type="caution">
    <text evidence="3">The sequence shown here is derived from an EMBL/GenBank/DDBJ whole genome shotgun (WGS) entry which is preliminary data.</text>
</comment>
<organism evidence="3 4">
    <name type="scientific">Lecanosticta acicola</name>
    <dbReference type="NCBI Taxonomy" id="111012"/>
    <lineage>
        <taxon>Eukaryota</taxon>
        <taxon>Fungi</taxon>
        <taxon>Dikarya</taxon>
        <taxon>Ascomycota</taxon>
        <taxon>Pezizomycotina</taxon>
        <taxon>Dothideomycetes</taxon>
        <taxon>Dothideomycetidae</taxon>
        <taxon>Mycosphaerellales</taxon>
        <taxon>Mycosphaerellaceae</taxon>
        <taxon>Lecanosticta</taxon>
    </lineage>
</organism>
<accession>A0AAI8YYI2</accession>
<dbReference type="Proteomes" id="UP001296104">
    <property type="component" value="Unassembled WGS sequence"/>
</dbReference>
<feature type="signal peptide" evidence="2">
    <location>
        <begin position="1"/>
        <end position="18"/>
    </location>
</feature>
<keyword evidence="4" id="KW-1185">Reference proteome</keyword>
<keyword evidence="2" id="KW-0732">Signal</keyword>
<feature type="chain" id="PRO_5042506686" description="GPI anchored protein" evidence="2">
    <location>
        <begin position="19"/>
        <end position="469"/>
    </location>
</feature>
<dbReference type="PANTHER" id="PTHR39599:SF2">
    <property type="entry name" value="ANCHORED PROTEIN, PUTATIVE (AFU_ORTHOLOGUE AFUA_1G09650)-RELATED"/>
    <property type="match status" value="1"/>
</dbReference>
<evidence type="ECO:0008006" key="5">
    <source>
        <dbReference type="Google" id="ProtNLM"/>
    </source>
</evidence>
<evidence type="ECO:0000256" key="2">
    <source>
        <dbReference type="SAM" id="SignalP"/>
    </source>
</evidence>
<dbReference type="AlphaFoldDB" id="A0AAI8YYI2"/>
<proteinExistence type="predicted"/>
<evidence type="ECO:0000313" key="3">
    <source>
        <dbReference type="EMBL" id="CAK4011060.1"/>
    </source>
</evidence>
<evidence type="ECO:0000256" key="1">
    <source>
        <dbReference type="SAM" id="MobiDB-lite"/>
    </source>
</evidence>
<dbReference type="PANTHER" id="PTHR39599">
    <property type="entry name" value="GPI-ANCHORED PROTEIN (EUROFUNG)-RELATED-RELATED"/>
    <property type="match status" value="1"/>
</dbReference>
<reference evidence="3" key="1">
    <citation type="submission" date="2023-11" db="EMBL/GenBank/DDBJ databases">
        <authorList>
            <person name="Alioto T."/>
            <person name="Alioto T."/>
            <person name="Gomez Garrido J."/>
        </authorList>
    </citation>
    <scope>NUCLEOTIDE SEQUENCE</scope>
</reference>
<dbReference type="EMBL" id="CAVMBE010000024">
    <property type="protein sequence ID" value="CAK4011060.1"/>
    <property type="molecule type" value="Genomic_DNA"/>
</dbReference>
<name>A0AAI8YYI2_9PEZI</name>